<evidence type="ECO:0000256" key="1">
    <source>
        <dbReference type="ARBA" id="ARBA00023012"/>
    </source>
</evidence>
<dbReference type="Gene3D" id="3.40.50.1000">
    <property type="entry name" value="HAD superfamily/HAD-like"/>
    <property type="match status" value="1"/>
</dbReference>
<dbReference type="InterPro" id="IPR056782">
    <property type="entry name" value="HAD_PNKP"/>
</dbReference>
<dbReference type="SUPFAM" id="SSF48452">
    <property type="entry name" value="TPR-like"/>
    <property type="match status" value="1"/>
</dbReference>
<dbReference type="InterPro" id="IPR036412">
    <property type="entry name" value="HAD-like_sf"/>
</dbReference>
<organism evidence="5">
    <name type="scientific">Streptomyces bottropensis</name>
    <dbReference type="NCBI Taxonomy" id="42235"/>
    <lineage>
        <taxon>Bacteria</taxon>
        <taxon>Bacillati</taxon>
        <taxon>Actinomycetota</taxon>
        <taxon>Actinomycetes</taxon>
        <taxon>Kitasatosporales</taxon>
        <taxon>Streptomycetaceae</taxon>
        <taxon>Streptomyces</taxon>
    </lineage>
</organism>
<feature type="region of interest" description="Disordered" evidence="2">
    <location>
        <begin position="89"/>
        <end position="128"/>
    </location>
</feature>
<keyword evidence="1" id="KW-0902">Two-component regulatory system</keyword>
<evidence type="ECO:0000259" key="4">
    <source>
        <dbReference type="Pfam" id="PF25109"/>
    </source>
</evidence>
<sequence length="286" mass="31363">MPPRRTGEVGAGADAVPGLSRLVAWYPLRERLHGRLTCALSVAGDRSRALPVRRGGCRRSVDAFGLEPGRDLRRLRDVIIADRMTAPPLVSRFRPGTPDTPCRAPRRRPADHPDPLSTPSRRSRVTSTQRPWAVFDIDGVVADVTHRVVHLTASPPDWETFFALAGSDTPLPQGLALVEEVLATHEVAWLTGRPERIRAMTTDWLSAQGLPTGHLHMRPDGDDRPASVLKSAWLVELARIRPIAVVVEDDDAVVSALLAADWPVRQAAWAAPAAPLHTAQERWGRT</sequence>
<name>A0A0K1H3H5_9ACTN</name>
<reference evidence="5" key="1">
    <citation type="journal article" date="2015" name="Chem. Sci.">
        <title>Biosynthesis of trioxacarcin revealing a different starter unit and complex tailoring steps for type II polyketide synthase.</title>
        <authorList>
            <person name="Zhang M."/>
            <person name="Hou X.-F."/>
            <person name="Qi L.-H."/>
            <person name="Yin Y."/>
            <person name="Li Q."/>
            <person name="Pan H.-X."/>
            <person name="Chen X.-Y."/>
            <person name="Tang G.-L."/>
        </authorList>
    </citation>
    <scope>NUCLEOTIDE SEQUENCE</scope>
    <source>
        <strain evidence="5">DO-45</strain>
    </source>
</reference>
<feature type="domain" description="Bacterial transcriptional activator" evidence="3">
    <location>
        <begin position="9"/>
        <end position="79"/>
    </location>
</feature>
<evidence type="ECO:0000313" key="5">
    <source>
        <dbReference type="EMBL" id="AKT74309.1"/>
    </source>
</evidence>
<feature type="domain" description="Polynucleotide kinase PNKP phosphatase" evidence="4">
    <location>
        <begin position="134"/>
        <end position="257"/>
    </location>
</feature>
<dbReference type="Pfam" id="PF03704">
    <property type="entry name" value="BTAD"/>
    <property type="match status" value="1"/>
</dbReference>
<proteinExistence type="predicted"/>
<dbReference type="GO" id="GO:0000160">
    <property type="term" value="P:phosphorelay signal transduction system"/>
    <property type="evidence" value="ECO:0007669"/>
    <property type="project" value="UniProtKB-KW"/>
</dbReference>
<dbReference type="InterPro" id="IPR023214">
    <property type="entry name" value="HAD_sf"/>
</dbReference>
<evidence type="ECO:0000259" key="3">
    <source>
        <dbReference type="Pfam" id="PF03704"/>
    </source>
</evidence>
<accession>A0A0K1H3H5</accession>
<feature type="compositionally biased region" description="Low complexity" evidence="2">
    <location>
        <begin position="115"/>
        <end position="128"/>
    </location>
</feature>
<evidence type="ECO:0000256" key="2">
    <source>
        <dbReference type="SAM" id="MobiDB-lite"/>
    </source>
</evidence>
<dbReference type="EMBL" id="KP410250">
    <property type="protein sequence ID" value="AKT74309.1"/>
    <property type="molecule type" value="Genomic_DNA"/>
</dbReference>
<protein>
    <submittedName>
        <fullName evidence="5">TxnRg6</fullName>
    </submittedName>
</protein>
<dbReference type="SUPFAM" id="SSF56784">
    <property type="entry name" value="HAD-like"/>
    <property type="match status" value="1"/>
</dbReference>
<dbReference type="InterPro" id="IPR011990">
    <property type="entry name" value="TPR-like_helical_dom_sf"/>
</dbReference>
<dbReference type="AlphaFoldDB" id="A0A0K1H3H5"/>
<dbReference type="InterPro" id="IPR005158">
    <property type="entry name" value="BTAD"/>
</dbReference>
<dbReference type="Gene3D" id="1.25.40.10">
    <property type="entry name" value="Tetratricopeptide repeat domain"/>
    <property type="match status" value="1"/>
</dbReference>
<dbReference type="Pfam" id="PF25109">
    <property type="entry name" value="HAD_PNKP"/>
    <property type="match status" value="1"/>
</dbReference>